<dbReference type="RefSeq" id="XP_013335749.1">
    <property type="nucleotide sequence ID" value="XM_013480295.1"/>
</dbReference>
<organism evidence="2 3">
    <name type="scientific">Eimeria maxima</name>
    <name type="common">Coccidian parasite</name>
    <dbReference type="NCBI Taxonomy" id="5804"/>
    <lineage>
        <taxon>Eukaryota</taxon>
        <taxon>Sar</taxon>
        <taxon>Alveolata</taxon>
        <taxon>Apicomplexa</taxon>
        <taxon>Conoidasida</taxon>
        <taxon>Coccidia</taxon>
        <taxon>Eucoccidiorida</taxon>
        <taxon>Eimeriorina</taxon>
        <taxon>Eimeriidae</taxon>
        <taxon>Eimeria</taxon>
    </lineage>
</organism>
<feature type="compositionally biased region" description="Low complexity" evidence="1">
    <location>
        <begin position="505"/>
        <end position="521"/>
    </location>
</feature>
<sequence>MGSPLSPHFVCLSIFNKRGYQREKTGLLRVFQLVPGVAERDVLVPLCAALQRRVSQLKPADLQLLLSDFSAIYTAQFLPFFSAAARVLKQCCQEALEPLPAAQQPEGQQVHEVAETATGGFNNKIKSNSSSHWVKAPNHRKEWLSPLQACFLLHALGRTDFRDSALFCVLLETVDCAVSELVVYRQQRQKQRERLDADAGTPLGERKDPAALLRDAGALPLRGRLSPAAAEITGEALVMCTKGLANLNYTPTRSQLRRLVEVLAPYLLNEEPSVLGHVPSARRLPLLFGAVSGLTRLGAGPVGLRRLIEEACSQPLKSMGPYEPCDLLAAAAALEPVAGLPPHVAAAAVRTLEASLLQGMLPATAVQQLSGLAGEEPEASPAAPAAFTSGVAGCAAVDTDAAGVKGDGVGAFGAGLVSEDDPWASVGDARLSPCSPFWSAAHCYLLAVAVGLAAIRPFIFAMHPAFRVSTLSILASLKALVPPTHRPPSKMIFGTTASVKRQQQHEQQQQQQQQHSEPPESCSFAQTPAVVRVDTSGTATGAPTQHTANCSDSEDQNENVNSEGLREVSERSARPPLHPVIRRLILSVFYRLPCISLRLLVELMEALSVCDFAQREQTEGLSPHDKSRRWHRPLMHALAREGVRKMHQATCDSLVKFLVLFYVELDGYEVSLDPLIYGMQRLAALAPTESLDNTKALRGLLIEMTVEDTQRAVS</sequence>
<evidence type="ECO:0000256" key="1">
    <source>
        <dbReference type="SAM" id="MobiDB-lite"/>
    </source>
</evidence>
<dbReference type="EMBL" id="HG720102">
    <property type="protein sequence ID" value="CDJ59101.1"/>
    <property type="molecule type" value="Genomic_DNA"/>
</dbReference>
<reference evidence="2" key="1">
    <citation type="submission" date="2013-10" db="EMBL/GenBank/DDBJ databases">
        <title>Genomic analysis of the causative agents of coccidiosis in chickens.</title>
        <authorList>
            <person name="Reid A.J."/>
            <person name="Blake D."/>
            <person name="Billington K."/>
            <person name="Browne H."/>
            <person name="Dunn M."/>
            <person name="Hung S."/>
            <person name="Kawahara F."/>
            <person name="Miranda-Saavedra D."/>
            <person name="Mourier T."/>
            <person name="Nagra H."/>
            <person name="Otto T.D."/>
            <person name="Rawlings N."/>
            <person name="Sanchez A."/>
            <person name="Sanders M."/>
            <person name="Subramaniam C."/>
            <person name="Tay Y."/>
            <person name="Dear P."/>
            <person name="Doerig C."/>
            <person name="Gruber A."/>
            <person name="Parkinson J."/>
            <person name="Shirley M."/>
            <person name="Wan K.L."/>
            <person name="Berriman M."/>
            <person name="Tomley F."/>
            <person name="Pain A."/>
        </authorList>
    </citation>
    <scope>NUCLEOTIDE SEQUENCE [LARGE SCALE GENOMIC DNA]</scope>
    <source>
        <strain evidence="2">Weybridge</strain>
    </source>
</reference>
<feature type="region of interest" description="Disordered" evidence="1">
    <location>
        <begin position="497"/>
        <end position="523"/>
    </location>
</feature>
<feature type="region of interest" description="Disordered" evidence="1">
    <location>
        <begin position="536"/>
        <end position="573"/>
    </location>
</feature>
<accession>U6M514</accession>
<feature type="compositionally biased region" description="Polar residues" evidence="1">
    <location>
        <begin position="536"/>
        <end position="551"/>
    </location>
</feature>
<dbReference type="OMA" id="ATHACFF"/>
<proteinExistence type="predicted"/>
<dbReference type="GeneID" id="25334335"/>
<reference evidence="2" key="2">
    <citation type="submission" date="2013-10" db="EMBL/GenBank/DDBJ databases">
        <authorList>
            <person name="Aslett M."/>
        </authorList>
    </citation>
    <scope>NUCLEOTIDE SEQUENCE [LARGE SCALE GENOMIC DNA]</scope>
    <source>
        <strain evidence="2">Weybridge</strain>
    </source>
</reference>
<dbReference type="AlphaFoldDB" id="U6M514"/>
<dbReference type="VEuPathDB" id="ToxoDB:EMWEY_00003490"/>
<gene>
    <name evidence="2" type="ORF">EMWEY_00003490</name>
</gene>
<dbReference type="OrthoDB" id="347525at2759"/>
<name>U6M514_EIMMA</name>
<keyword evidence="3" id="KW-1185">Reference proteome</keyword>
<evidence type="ECO:0000313" key="2">
    <source>
        <dbReference type="EMBL" id="CDJ59101.1"/>
    </source>
</evidence>
<dbReference type="Proteomes" id="UP000030763">
    <property type="component" value="Unassembled WGS sequence"/>
</dbReference>
<evidence type="ECO:0000313" key="3">
    <source>
        <dbReference type="Proteomes" id="UP000030763"/>
    </source>
</evidence>
<protein>
    <submittedName>
        <fullName evidence="2">Uncharacterized protein</fullName>
    </submittedName>
</protein>
<feature type="compositionally biased region" description="Basic and acidic residues" evidence="1">
    <location>
        <begin position="564"/>
        <end position="573"/>
    </location>
</feature>